<protein>
    <recommendedName>
        <fullName evidence="7">Alpha/beta-hydrolase catalytic domain-containing protein</fullName>
    </recommendedName>
</protein>
<sequence length="520" mass="56106">MSPSLLPRAWYLQGVATGISVGIGYGLGCATAWVVRRCGISPQWSVRIRRIGWWALAGAAAVVVPTFLVLGSWWQQIVRDLIGMPRAERSFYLLVLLLALVIALALVAIGRGLRWATHRLTDFGGRFVPGPVARLAAVVIVVTLVVTGLDGALHRGLLSIAEHSAKTADKSTAEGVTQPSAPERSGSPASAQPWDSLGREGRSFVAGGPNVEQISKVTGAPARTPIRVYAGRTSADSVEGIAGQVIAELHRTHAFERKVLAVVTTTGRGWVNPNVAAALEYVNGGDTAIASMQYSFLPSALSFIADRETPPLAGQALFEAVHRVWVALPEVKRPKLVVFGESLGSFGGQSAFASGADIVSRTDGALLVGTPNFAQPWGRLTANRDPGSLQRLPVIDGGRHIRFASRTSDVNLAGHWEFPRVVFWQHASDPITWWSFDLLLHRPDWLREPLGPDVDPGMRWLPLVTFWQVTLDMIFSADVPYGYGHAFGPDAADLWVDILAPKGWDPAVTQRIQDAIGRFA</sequence>
<name>A0A1A0WEL0_MYCPR</name>
<evidence type="ECO:0000256" key="1">
    <source>
        <dbReference type="SAM" id="MobiDB-lite"/>
    </source>
</evidence>
<evidence type="ECO:0008006" key="7">
    <source>
        <dbReference type="Google" id="ProtNLM"/>
    </source>
</evidence>
<feature type="transmembrane region" description="Helical" evidence="2">
    <location>
        <begin position="131"/>
        <end position="149"/>
    </location>
</feature>
<evidence type="ECO:0000259" key="3">
    <source>
        <dbReference type="Pfam" id="PF10081"/>
    </source>
</evidence>
<comment type="caution">
    <text evidence="5">The sequence shown here is derived from an EMBL/GenBank/DDBJ whole genome shotgun (WGS) entry which is preliminary data.</text>
</comment>
<feature type="transmembrane region" description="Helical" evidence="2">
    <location>
        <begin position="51"/>
        <end position="71"/>
    </location>
</feature>
<dbReference type="InterPro" id="IPR027787">
    <property type="entry name" value="Alpha/beta-hydrolase_catalytic"/>
</dbReference>
<feature type="domain" description="Alpha/beta-hydrolase catalytic" evidence="3">
    <location>
        <begin position="226"/>
        <end position="512"/>
    </location>
</feature>
<dbReference type="Pfam" id="PF15420">
    <property type="entry name" value="Abhydrolase_9_N"/>
    <property type="match status" value="1"/>
</dbReference>
<dbReference type="EMBL" id="LZSY01000023">
    <property type="protein sequence ID" value="OBB96748.1"/>
    <property type="molecule type" value="Genomic_DNA"/>
</dbReference>
<dbReference type="Pfam" id="PF10081">
    <property type="entry name" value="Abhydrolase_9"/>
    <property type="match status" value="1"/>
</dbReference>
<reference evidence="6" key="1">
    <citation type="submission" date="2016-06" db="EMBL/GenBank/DDBJ databases">
        <authorList>
            <person name="Sutton G."/>
            <person name="Brinkac L."/>
            <person name="Sanka R."/>
            <person name="Adams M."/>
            <person name="Lau E."/>
            <person name="Mehaffy C."/>
            <person name="Tameris M."/>
            <person name="Hatherill M."/>
            <person name="Hanekom W."/>
            <person name="Mahomed H."/>
            <person name="Mcshane H."/>
        </authorList>
    </citation>
    <scope>NUCLEOTIDE SEQUENCE [LARGE SCALE GENOMIC DNA]</scope>
    <source>
        <strain evidence="6">852002-10433_SCH5171157</strain>
    </source>
</reference>
<dbReference type="OrthoDB" id="4397445at2"/>
<evidence type="ECO:0000256" key="2">
    <source>
        <dbReference type="SAM" id="Phobius"/>
    </source>
</evidence>
<dbReference type="ESTHER" id="mycpr-a0a1a0wel0">
    <property type="family name" value="Abhydrolase_9"/>
</dbReference>
<keyword evidence="2" id="KW-0472">Membrane</keyword>
<evidence type="ECO:0000313" key="5">
    <source>
        <dbReference type="EMBL" id="OBB96748.1"/>
    </source>
</evidence>
<dbReference type="InterPro" id="IPR027788">
    <property type="entry name" value="Alpha/beta-hydrolase_N_dom"/>
</dbReference>
<proteinExistence type="predicted"/>
<keyword evidence="2" id="KW-1133">Transmembrane helix</keyword>
<feature type="transmembrane region" description="Helical" evidence="2">
    <location>
        <begin position="91"/>
        <end position="110"/>
    </location>
</feature>
<evidence type="ECO:0000313" key="6">
    <source>
        <dbReference type="Proteomes" id="UP000094008"/>
    </source>
</evidence>
<keyword evidence="2" id="KW-0812">Transmembrane</keyword>
<accession>A0A1A0WEL0</accession>
<feature type="region of interest" description="Disordered" evidence="1">
    <location>
        <begin position="168"/>
        <end position="195"/>
    </location>
</feature>
<gene>
    <name evidence="5" type="ORF">A5779_16895</name>
</gene>
<evidence type="ECO:0000259" key="4">
    <source>
        <dbReference type="Pfam" id="PF15420"/>
    </source>
</evidence>
<feature type="domain" description="Alpha/beta-hydrolase N-terminal" evidence="4">
    <location>
        <begin position="1"/>
        <end position="209"/>
    </location>
</feature>
<dbReference type="Proteomes" id="UP000094008">
    <property type="component" value="Unassembled WGS sequence"/>
</dbReference>
<dbReference type="AlphaFoldDB" id="A0A1A0WEL0"/>
<organism evidence="5 6">
    <name type="scientific">Mycolicibacterium peregrinum</name>
    <name type="common">Mycobacterium peregrinum</name>
    <dbReference type="NCBI Taxonomy" id="43304"/>
    <lineage>
        <taxon>Bacteria</taxon>
        <taxon>Bacillati</taxon>
        <taxon>Actinomycetota</taxon>
        <taxon>Actinomycetes</taxon>
        <taxon>Mycobacteriales</taxon>
        <taxon>Mycobacteriaceae</taxon>
        <taxon>Mycolicibacterium</taxon>
    </lineage>
</organism>
<feature type="transmembrane region" description="Helical" evidence="2">
    <location>
        <begin position="12"/>
        <end position="35"/>
    </location>
</feature>